<dbReference type="KEGG" id="lem:LEN_1474"/>
<evidence type="ECO:0000259" key="3">
    <source>
        <dbReference type="Pfam" id="PF13699"/>
    </source>
</evidence>
<feature type="compositionally biased region" description="Low complexity" evidence="2">
    <location>
        <begin position="1"/>
        <end position="26"/>
    </location>
</feature>
<dbReference type="InterPro" id="IPR025295">
    <property type="entry name" value="eCIS_core_dom"/>
</dbReference>
<reference evidence="4 5" key="1">
    <citation type="journal article" date="2017" name="DNA Res.">
        <title>Complete genome sequence and expression profile of the commercial lytic enzyme producer Lysobacter enzymogenes M497-1.</title>
        <authorList>
            <person name="Takami H."/>
            <person name="Toyoda A."/>
            <person name="Uchiyama I."/>
            <person name="Itoh T."/>
            <person name="Takaki Y."/>
            <person name="Arai W."/>
            <person name="Nishi S."/>
            <person name="Kawai M."/>
            <person name="Shinya K."/>
            <person name="Ikeda H."/>
        </authorList>
    </citation>
    <scope>NUCLEOTIDE SEQUENCE [LARGE SCALE GENOMIC DNA]</scope>
    <source>
        <strain evidence="4 5">M497-1</strain>
    </source>
</reference>
<dbReference type="RefSeq" id="WP_172437171.1">
    <property type="nucleotide sequence ID" value="NZ_AP014940.1"/>
</dbReference>
<name>A0AAU9APQ5_LYSEN</name>
<dbReference type="EMBL" id="AP014940">
    <property type="protein sequence ID" value="BAV96961.1"/>
    <property type="molecule type" value="Genomic_DNA"/>
</dbReference>
<feature type="region of interest" description="Disordered" evidence="2">
    <location>
        <begin position="1"/>
        <end position="64"/>
    </location>
</feature>
<evidence type="ECO:0000256" key="2">
    <source>
        <dbReference type="SAM" id="MobiDB-lite"/>
    </source>
</evidence>
<dbReference type="Proteomes" id="UP000218824">
    <property type="component" value="Chromosome"/>
</dbReference>
<feature type="domain" description="eCIS core" evidence="3">
    <location>
        <begin position="90"/>
        <end position="163"/>
    </location>
</feature>
<evidence type="ECO:0000313" key="4">
    <source>
        <dbReference type="EMBL" id="BAV96961.1"/>
    </source>
</evidence>
<protein>
    <recommendedName>
        <fullName evidence="3">eCIS core domain-containing protein</fullName>
    </recommendedName>
</protein>
<feature type="region of interest" description="Disordered" evidence="2">
    <location>
        <begin position="202"/>
        <end position="226"/>
    </location>
</feature>
<gene>
    <name evidence="4" type="ORF">LEN_1474</name>
</gene>
<keyword evidence="1" id="KW-0175">Coiled coil</keyword>
<dbReference type="Pfam" id="PF13699">
    <property type="entry name" value="eCIS_core"/>
    <property type="match status" value="1"/>
</dbReference>
<evidence type="ECO:0000256" key="1">
    <source>
        <dbReference type="SAM" id="Coils"/>
    </source>
</evidence>
<sequence>MSERAAAVRPAAPAAAAAPARADANAQCPPERKRSGQEPGRIEPDRASARTAAPLAPPPLLRSDEAAPDFARIDCGGARIHDADLARARLTAQLLQELGRAFGLDLSRLEVQVDADAAIRIQARGANALQEDARVLLHPGRYRPHEAQGRYLLAHETAHAAQRALASAAPGDSVAAAEAEADAIGAAFARRESLPRPRVALRSARAAADTGKSETAEAVESPPLAGSVKTSRSRELESIREALDGWWVSDGDVFKVMRILDTAPFDVAVAMVGALDAQYRYWLADNINPPHMYQHRRSVLACYKALEPERYEAIDLKALRALPDSGLDLEETQALVYIVGNLPAPVWEELRASEKGEAIARLVHAPAPTPEVLEKLAKARKQAVDDEAALAQKRKRLLAHAKDQGANDLVAQIRERLQTPRDGDGEPRHPNATDAIAALQMLYPQLADDARFGYIGEQLERDGLVDLIIDLLPPDAFIGQSAPWQTQTLTALVQTRLPYRNEQLLEDLLSYHLLDWAIRDHEALFAYRLLQTLPMPAQYRFRQREGGKYYLRLIDNLPRDATTGLKLPVLEVRKAADKDEYERMLKLGAQGASEPGGWRSDTDTYYYDASGAQRQRLDQGDARKQLQALVAKFKDRRRGIYRDAEAIELYGDLVKLGAGSLESGHESAGDEILLQAYLRELDSLGYIDELFGELPESFLFDQSNRVATLKIILARDPLRVREQARELVSRGLFSDWMVKDWEAYLAFQCVKALPDDERQAFIRDNPDTWARIQSEMGPAMRQARDINAYVGDREGTDRAGVLAQLNDPEFWTKANEVALRGTLRMAMAMSEHRYAFERSQTFDVIGKQPQLATLIDEFRLWNPAAKRDKYEPEMLKGTRWYEEGVFASLRSLWGGLVTLWNMDVLFVDGKIGAQLDLNDVQKFMGGDLMGAQLAKPAKRGSKQEPIGAQTNKLTLLLDPGWLEGEGKSAELILPQLLIESTNIQRDGSTIQTGQVDLRQLHIRAAYDSQNQGQAAQAQVSLESLVANDVLYAKSRAMYTIAKLSVTALRLAAGSVDSTRGAPPAQRKGRYIPFPLLVLMVLPWLAQLAAVGLMAAGINRVRGLGDQGLEPDNRFGSDLTSRIRAIDMSFGSLTAEGFASSGGQRVAKAEVQDFAMRVGLNKATRLRAELASIAQRKAALQGRGDDAQALAELDARAAELEGQRAQVEKQEQEYLAIQAKIRAGGLTPAQQSQLQTDLDRLDFEDKGGAFLDIGKASVSGVEGTVTSAKPITLNHIHGQGSSSAMLGLLSSPTETPQRTAQRAQFGLSEPSLISPDRPGDFVLELGDVHTGRLSIAGGVLSERDLDAKLKELGDVSKRPELQALADSLTALKPKARRYQAMVAMGLSSLSATELTEFRALRKLLTADAALIVESIDLTRARLEVDLASGRVGLAARHADIAGLQLPQQGIEVERIVADGLHAGAIPANGLLDWSEWKKHLRDADVGVDSLRIDKARSKYHGLLFEKATLTGAYASVKQRGNLVEAGLKQLNIVGLGVVPRLGLLNQRLHGLREKARTAEEAEKPALEKEVAKLATLVAELQALADQRQDAYLRLQRAKTPEEIKTAKDAVAEVDGVIAYDLAQYGVANTELDEFGVKVSGAGDLLSDALGGGIHPLDVLERGGVTVTGTGGNNQRLFKRFALQQIQTAGHQPNSGLEGDAGSFEIGETRLDISAKKEKDKITVQVPKFEVDSLSLQQFLLTSSEGESVTQMWSDGASGIEGLKFSGSVELVSRVEGSRELADYRLSKAHIDSFSLDKLYGNGLGLKLSERKLDIAIASGSINGVHADGIDIDLPADKNAQVKLTSTRKGQPVSVGIDSIDKLVVSKALVDTWAGHGRLDARAIRVDLLQDGTVAAKIGDLDLTDTYVRGPDGWVRLTLKDFGTSLRYKAGALDIDDIHFGSLKVAGVHWKVGESGFVESNKPTTLTDFKLKGRIETREVPAKAKPGQTAKTERELGKVRIDSLHVGQVDSEELIYQDAENRVELRRAGYYEAREMTPFVPLHLQNLDVTGLEWTPEKKLSAGKIDLGQYETSAHYSAIGSALSAGVALKGRGMSVEVVGPGEYKVDVGKIDRTAGRLHTDKLDTRFGSRGIVGKVAIGPDYTEASGVEISGAMLADMKYTDAPKTLGLGSVTIDRIVLGKARQNYRLDPDPDHPGQTKKTPTTLAVSDLDLYGIVARTFAYHGESKGLNGEGVEESSTQDIKASVASIGHLHVGGFDSNALDGTSTLTDLKVEGTPRKPGKPGKQPFAIQGLSADLVNTLGDERTVKNLVANVNGGPLTADRIKFSTVKLGTKTLPDGSTVDIVHTGIDGGFVLNRLGLINPDLTLTDAKGKKTFIKGYGLALEAKGIKPQFQPNGTVSLPIQQVIARGLNISNDKDKNTIRIPLLRISNIAAGMRGMGTQEGIDFLAAKIGEIHVEGVEVNIVKEHKKELTDAEFKQATDDFNQEQAAEKKDPPGKLIVEPLSGLNGKISGEYDLDWWADPDIDASINGGVIDFSGMTNYAVRLHTRDVTRGGVTRPEDIITLGNGVDLKVLKDFKRKMPGFYGDSGPDDYGRINLRETIEGLSNEPGTAPERTYEAADGLNGFIGFSGELALGNGRIGRDKNGDGKLGDGDTWVDMQRDNKDQNNILLHKSNIGTLVDVEMPQLHFAGAGFTAGKTRAFRTKDGKTVESQTRLGRTAGITLNTLTIKIGGLAAMTMTVTLKIESGTITDIRIGDPTFSDAAGLSTVAAPDAKEVDRDATPLGAAP</sequence>
<evidence type="ECO:0000313" key="5">
    <source>
        <dbReference type="Proteomes" id="UP000218824"/>
    </source>
</evidence>
<organism evidence="4 5">
    <name type="scientific">Lysobacter enzymogenes</name>
    <dbReference type="NCBI Taxonomy" id="69"/>
    <lineage>
        <taxon>Bacteria</taxon>
        <taxon>Pseudomonadati</taxon>
        <taxon>Pseudomonadota</taxon>
        <taxon>Gammaproteobacteria</taxon>
        <taxon>Lysobacterales</taxon>
        <taxon>Lysobacteraceae</taxon>
        <taxon>Lysobacter</taxon>
    </lineage>
</organism>
<accession>A0AAU9APQ5</accession>
<feature type="coiled-coil region" evidence="1">
    <location>
        <begin position="1540"/>
        <end position="1585"/>
    </location>
</feature>
<dbReference type="GeneID" id="83063346"/>
<feature type="compositionally biased region" description="Basic and acidic residues" evidence="2">
    <location>
        <begin position="30"/>
        <end position="48"/>
    </location>
</feature>
<proteinExistence type="predicted"/>
<feature type="coiled-coil region" evidence="1">
    <location>
        <begin position="1162"/>
        <end position="1219"/>
    </location>
</feature>